<accession>A0A8C9X7K8</accession>
<keyword evidence="9" id="KW-1185">Reference proteome</keyword>
<evidence type="ECO:0000256" key="1">
    <source>
        <dbReference type="ARBA" id="ARBA00004316"/>
    </source>
</evidence>
<evidence type="ECO:0000313" key="9">
    <source>
        <dbReference type="Proteomes" id="UP000694568"/>
    </source>
</evidence>
<evidence type="ECO:0000256" key="4">
    <source>
        <dbReference type="ARBA" id="ARBA00022737"/>
    </source>
</evidence>
<proteinExistence type="predicted"/>
<dbReference type="PANTHER" id="PTHR23005:SF4">
    <property type="entry name" value="OXYGEN-REGULATED PROTEIN 1"/>
    <property type="match status" value="1"/>
</dbReference>
<reference evidence="8" key="2">
    <citation type="submission" date="2025-09" db="UniProtKB">
        <authorList>
            <consortium name="Ensembl"/>
        </authorList>
    </citation>
    <scope>IDENTIFICATION</scope>
</reference>
<feature type="domain" description="Doublecortin" evidence="7">
    <location>
        <begin position="174"/>
        <end position="254"/>
    </location>
</feature>
<dbReference type="SUPFAM" id="SSF89837">
    <property type="entry name" value="Doublecortin (DC)"/>
    <property type="match status" value="2"/>
</dbReference>
<dbReference type="Proteomes" id="UP000694568">
    <property type="component" value="Unplaced"/>
</dbReference>
<keyword evidence="3" id="KW-0963">Cytoplasm</keyword>
<keyword evidence="5" id="KW-0966">Cell projection</keyword>
<evidence type="ECO:0000256" key="3">
    <source>
        <dbReference type="ARBA" id="ARBA00022490"/>
    </source>
</evidence>
<dbReference type="Gene3D" id="3.10.20.230">
    <property type="entry name" value="Doublecortin domain"/>
    <property type="match status" value="2"/>
</dbReference>
<feature type="region of interest" description="Disordered" evidence="6">
    <location>
        <begin position="134"/>
        <end position="157"/>
    </location>
</feature>
<dbReference type="GO" id="GO:0035082">
    <property type="term" value="P:axoneme assembly"/>
    <property type="evidence" value="ECO:0007669"/>
    <property type="project" value="TreeGrafter"/>
</dbReference>
<evidence type="ECO:0000313" key="8">
    <source>
        <dbReference type="Ensembl" id="ENSSLUP00000005943.1"/>
    </source>
</evidence>
<dbReference type="GO" id="GO:0043005">
    <property type="term" value="C:neuron projection"/>
    <property type="evidence" value="ECO:0007669"/>
    <property type="project" value="UniProtKB-ARBA"/>
</dbReference>
<dbReference type="GO" id="GO:0005930">
    <property type="term" value="C:axoneme"/>
    <property type="evidence" value="ECO:0007669"/>
    <property type="project" value="TreeGrafter"/>
</dbReference>
<feature type="region of interest" description="Disordered" evidence="6">
    <location>
        <begin position="19"/>
        <end position="38"/>
    </location>
</feature>
<evidence type="ECO:0000256" key="6">
    <source>
        <dbReference type="SAM" id="MobiDB-lite"/>
    </source>
</evidence>
<dbReference type="FunFam" id="3.10.20.230:FF:000006">
    <property type="entry name" value="Oxygen-regulated protein 1"/>
    <property type="match status" value="1"/>
</dbReference>
<keyword evidence="4" id="KW-0677">Repeat</keyword>
<protein>
    <recommendedName>
        <fullName evidence="7">Doublecortin domain-containing protein</fullName>
    </recommendedName>
</protein>
<evidence type="ECO:0000256" key="2">
    <source>
        <dbReference type="ARBA" id="ARBA00004496"/>
    </source>
</evidence>
<dbReference type="InterPro" id="IPR003533">
    <property type="entry name" value="Doublecortin_dom"/>
</dbReference>
<comment type="subcellular location">
    <subcellularLocation>
        <location evidence="1">Cell projection</location>
    </subcellularLocation>
    <subcellularLocation>
        <location evidence="2">Cytoplasm</location>
    </subcellularLocation>
</comment>
<dbReference type="AlphaFoldDB" id="A0A8C9X7K8"/>
<dbReference type="GO" id="GO:0035556">
    <property type="term" value="P:intracellular signal transduction"/>
    <property type="evidence" value="ECO:0007669"/>
    <property type="project" value="InterPro"/>
</dbReference>
<sequence>ECSCVLHFEMMMDKSNTNFSSLGQTLPSRPLQPTSEPSSSKRVCFYKSGDYKFSGHRMVINARTFKTFDALLDALSKKVPLPFGVRTITTPRGTHLVKALDGLHDGGSYVCSDQKRVKPFNLDEVNRRQVPWNTTRPFSAGRRKRQGPQFGRRNEVATNRPAKVTDRVAVRTPKRLVVIRNRDPTVKRTIVLQRRTAPTFDALLDYLSQILQFPVLKIFSTDGRRVSNYLAGLILCSGVVVAAGNEPFRLGNYSFQGIKNSRNGSPNSHLLHHNGSFKTEVNHRHKSMETHGT</sequence>
<dbReference type="GO" id="GO:0042461">
    <property type="term" value="P:photoreceptor cell development"/>
    <property type="evidence" value="ECO:0007669"/>
    <property type="project" value="TreeGrafter"/>
</dbReference>
<organism evidence="8 9">
    <name type="scientific">Sander lucioperca</name>
    <name type="common">Pike-perch</name>
    <name type="synonym">Perca lucioperca</name>
    <dbReference type="NCBI Taxonomy" id="283035"/>
    <lineage>
        <taxon>Eukaryota</taxon>
        <taxon>Metazoa</taxon>
        <taxon>Chordata</taxon>
        <taxon>Craniata</taxon>
        <taxon>Vertebrata</taxon>
        <taxon>Euteleostomi</taxon>
        <taxon>Actinopterygii</taxon>
        <taxon>Neopterygii</taxon>
        <taxon>Teleostei</taxon>
        <taxon>Neoteleostei</taxon>
        <taxon>Acanthomorphata</taxon>
        <taxon>Eupercaria</taxon>
        <taxon>Perciformes</taxon>
        <taxon>Percoidei</taxon>
        <taxon>Percidae</taxon>
        <taxon>Luciopercinae</taxon>
        <taxon>Sander</taxon>
    </lineage>
</organism>
<dbReference type="PANTHER" id="PTHR23005">
    <property type="entry name" value="RETINITIS PIGMENTOSA 1 PROTEIN"/>
    <property type="match status" value="1"/>
</dbReference>
<dbReference type="Ensembl" id="ENSSLUT00000006098.1">
    <property type="protein sequence ID" value="ENSSLUP00000005943.1"/>
    <property type="gene ID" value="ENSSLUG00000002625.1"/>
</dbReference>
<dbReference type="SMART" id="SM00537">
    <property type="entry name" value="DCX"/>
    <property type="match status" value="2"/>
</dbReference>
<evidence type="ECO:0000259" key="7">
    <source>
        <dbReference type="PROSITE" id="PS50309"/>
    </source>
</evidence>
<reference evidence="8" key="1">
    <citation type="submission" date="2025-08" db="UniProtKB">
        <authorList>
            <consortium name="Ensembl"/>
        </authorList>
    </citation>
    <scope>IDENTIFICATION</scope>
</reference>
<dbReference type="GO" id="GO:0060041">
    <property type="term" value="P:retina development in camera-type eye"/>
    <property type="evidence" value="ECO:0007669"/>
    <property type="project" value="TreeGrafter"/>
</dbReference>
<evidence type="ECO:0000256" key="5">
    <source>
        <dbReference type="ARBA" id="ARBA00023273"/>
    </source>
</evidence>
<dbReference type="InterPro" id="IPR036572">
    <property type="entry name" value="Doublecortin_dom_sf"/>
</dbReference>
<dbReference type="GeneTree" id="ENSGT00940000154242"/>
<feature type="domain" description="Doublecortin" evidence="7">
    <location>
        <begin position="41"/>
        <end position="123"/>
    </location>
</feature>
<dbReference type="Pfam" id="PF03607">
    <property type="entry name" value="DCX"/>
    <property type="match status" value="2"/>
</dbReference>
<name>A0A8C9X7K8_SANLU</name>
<dbReference type="PROSITE" id="PS50309">
    <property type="entry name" value="DC"/>
    <property type="match status" value="2"/>
</dbReference>